<keyword evidence="4" id="KW-1185">Reference proteome</keyword>
<feature type="domain" description="Glycosyltransferase subfamily 4-like N-terminal" evidence="2">
    <location>
        <begin position="16"/>
        <end position="171"/>
    </location>
</feature>
<evidence type="ECO:0000259" key="1">
    <source>
        <dbReference type="Pfam" id="PF00534"/>
    </source>
</evidence>
<protein>
    <submittedName>
        <fullName evidence="3">Glycosyltransferase</fullName>
    </submittedName>
</protein>
<dbReference type="RefSeq" id="WP_161158304.1">
    <property type="nucleotide sequence ID" value="NZ_WEKT01000072.1"/>
</dbReference>
<gene>
    <name evidence="3" type="ORF">F9817_21725</name>
</gene>
<dbReference type="Pfam" id="PF13439">
    <property type="entry name" value="Glyco_transf_4"/>
    <property type="match status" value="1"/>
</dbReference>
<dbReference type="EMBL" id="WEKT01000072">
    <property type="protein sequence ID" value="MZI95808.1"/>
    <property type="molecule type" value="Genomic_DNA"/>
</dbReference>
<evidence type="ECO:0000313" key="4">
    <source>
        <dbReference type="Proteomes" id="UP000462621"/>
    </source>
</evidence>
<dbReference type="Pfam" id="PF00534">
    <property type="entry name" value="Glycos_transf_1"/>
    <property type="match status" value="1"/>
</dbReference>
<dbReference type="GO" id="GO:1901135">
    <property type="term" value="P:carbohydrate derivative metabolic process"/>
    <property type="evidence" value="ECO:0007669"/>
    <property type="project" value="UniProtKB-ARBA"/>
</dbReference>
<sequence length="374" mass="42315">MKVLQIYRTCYPETKGGVEQVIRFIASGTRSLGVETKILTLSDNDIPPYFCEDTEIIPVKKSIEIASNGFSLNLIAKFKQLSQWADIIHYHYPWPSGDLLSLFDTDKPTVVTYHSDIVRQKLLKTLYKPLENYFLNHIDVLVATSPQYAKTSINLQKYKEKVEIIPLAIDENTYPTPSSHNMDEWRNKVGEGFFLFIGVLRYYKGLNYLLEAAKLNGLPVVIAGDGPERPKLEAYIAEHNLHNVKLVGFISEEDKVTLHLLSKAFVFPSHLRSEAFGISLLEAQMYSKPIISCDIGTGSSYVNLTNETGLCVPACDSTKLSNAMISIENNTEMCATLGSQARKRFEQKFTAQHYAQSYANLYRKLLEHSPIDQR</sequence>
<dbReference type="PANTHER" id="PTHR12526:SF627">
    <property type="entry name" value="D-RHAMNOSYLTRANSFERASE WBPZ"/>
    <property type="match status" value="1"/>
</dbReference>
<dbReference type="InterPro" id="IPR001296">
    <property type="entry name" value="Glyco_trans_1"/>
</dbReference>
<dbReference type="PANTHER" id="PTHR12526">
    <property type="entry name" value="GLYCOSYLTRANSFERASE"/>
    <property type="match status" value="1"/>
</dbReference>
<comment type="caution">
    <text evidence="3">The sequence shown here is derived from an EMBL/GenBank/DDBJ whole genome shotgun (WGS) entry which is preliminary data.</text>
</comment>
<reference evidence="3 4" key="1">
    <citation type="submission" date="2019-10" db="EMBL/GenBank/DDBJ databases">
        <title>Vibrio sp. nov. isolated from a shrimp pond.</title>
        <authorList>
            <person name="Gomez-Gil B."/>
            <person name="Enciso-Ibarra J."/>
            <person name="Enciso-Ibarra K."/>
            <person name="Bolan-Mejia C."/>
        </authorList>
    </citation>
    <scope>NUCLEOTIDE SEQUENCE [LARGE SCALE GENOMIC DNA]</scope>
    <source>
        <strain evidence="3 4">CAIM 722</strain>
    </source>
</reference>
<dbReference type="Gene3D" id="3.40.50.2000">
    <property type="entry name" value="Glycogen Phosphorylase B"/>
    <property type="match status" value="2"/>
</dbReference>
<keyword evidence="3" id="KW-0808">Transferase</keyword>
<dbReference type="SUPFAM" id="SSF53756">
    <property type="entry name" value="UDP-Glycosyltransferase/glycogen phosphorylase"/>
    <property type="match status" value="1"/>
</dbReference>
<accession>A0A7X4LPK0</accession>
<dbReference type="GO" id="GO:0016757">
    <property type="term" value="F:glycosyltransferase activity"/>
    <property type="evidence" value="ECO:0007669"/>
    <property type="project" value="InterPro"/>
</dbReference>
<evidence type="ECO:0000259" key="2">
    <source>
        <dbReference type="Pfam" id="PF13439"/>
    </source>
</evidence>
<feature type="domain" description="Glycosyl transferase family 1" evidence="1">
    <location>
        <begin position="183"/>
        <end position="344"/>
    </location>
</feature>
<evidence type="ECO:0000313" key="3">
    <source>
        <dbReference type="EMBL" id="MZI95808.1"/>
    </source>
</evidence>
<proteinExistence type="predicted"/>
<dbReference type="AlphaFoldDB" id="A0A7X4LPK0"/>
<dbReference type="CDD" id="cd03795">
    <property type="entry name" value="GT4_WfcD-like"/>
    <property type="match status" value="1"/>
</dbReference>
<dbReference type="InterPro" id="IPR028098">
    <property type="entry name" value="Glyco_trans_4-like_N"/>
</dbReference>
<name>A0A7X4LPK0_9VIBR</name>
<organism evidence="3 4">
    <name type="scientific">Vibrio eleionomae</name>
    <dbReference type="NCBI Taxonomy" id="2653505"/>
    <lineage>
        <taxon>Bacteria</taxon>
        <taxon>Pseudomonadati</taxon>
        <taxon>Pseudomonadota</taxon>
        <taxon>Gammaproteobacteria</taxon>
        <taxon>Vibrionales</taxon>
        <taxon>Vibrionaceae</taxon>
        <taxon>Vibrio</taxon>
    </lineage>
</organism>
<dbReference type="Proteomes" id="UP000462621">
    <property type="component" value="Unassembled WGS sequence"/>
</dbReference>